<feature type="domain" description="Glycosyltransferase 2-like" evidence="1">
    <location>
        <begin position="7"/>
        <end position="165"/>
    </location>
</feature>
<evidence type="ECO:0000313" key="3">
    <source>
        <dbReference type="Proteomes" id="UP000289718"/>
    </source>
</evidence>
<dbReference type="Proteomes" id="UP000289718">
    <property type="component" value="Unassembled WGS sequence"/>
</dbReference>
<keyword evidence="3" id="KW-1185">Reference proteome</keyword>
<dbReference type="OrthoDB" id="9771846at2"/>
<proteinExistence type="predicted"/>
<dbReference type="RefSeq" id="WP_129062131.1">
    <property type="nucleotide sequence ID" value="NZ_NXIE01000004.1"/>
</dbReference>
<evidence type="ECO:0000313" key="2">
    <source>
        <dbReference type="EMBL" id="RXK12264.1"/>
    </source>
</evidence>
<organism evidence="2 3">
    <name type="scientific">Halarcobacter mediterraneus</name>
    <dbReference type="NCBI Taxonomy" id="2023153"/>
    <lineage>
        <taxon>Bacteria</taxon>
        <taxon>Pseudomonadati</taxon>
        <taxon>Campylobacterota</taxon>
        <taxon>Epsilonproteobacteria</taxon>
        <taxon>Campylobacterales</taxon>
        <taxon>Arcobacteraceae</taxon>
        <taxon>Halarcobacter</taxon>
    </lineage>
</organism>
<dbReference type="PANTHER" id="PTHR43179:SF7">
    <property type="entry name" value="RHAMNOSYLTRANSFERASE WBBL"/>
    <property type="match status" value="1"/>
</dbReference>
<comment type="caution">
    <text evidence="2">The sequence shown here is derived from an EMBL/GenBank/DDBJ whole genome shotgun (WGS) entry which is preliminary data.</text>
</comment>
<dbReference type="InterPro" id="IPR029044">
    <property type="entry name" value="Nucleotide-diphossugar_trans"/>
</dbReference>
<protein>
    <recommendedName>
        <fullName evidence="1">Glycosyltransferase 2-like domain-containing protein</fullName>
    </recommendedName>
</protein>
<accession>A0A4Q1ARQ8</accession>
<reference evidence="2 3" key="1">
    <citation type="submission" date="2017-09" db="EMBL/GenBank/DDBJ databases">
        <title>Genomics of the genus Arcobacter.</title>
        <authorList>
            <person name="Perez-Cataluna A."/>
            <person name="Figueras M.J."/>
            <person name="Salas-Masso N."/>
        </authorList>
    </citation>
    <scope>NUCLEOTIDE SEQUENCE [LARGE SCALE GENOMIC DNA]</scope>
    <source>
        <strain evidence="2 3">F156-34</strain>
    </source>
</reference>
<evidence type="ECO:0000259" key="1">
    <source>
        <dbReference type="Pfam" id="PF00535"/>
    </source>
</evidence>
<gene>
    <name evidence="2" type="ORF">CP965_10880</name>
</gene>
<sequence length="305" mass="35585">MISKKVSFITINYNSSTYTIKLLESIYKNTIDIVYEIVVVDNNSEKKDLEKLENYIFNKKNIKLIKNSINSGFASGNMLGVNYAEGEYYFFINNDCVLLNNSAKILKDFLEKNEEVSLVTGKVLDANGKYSSSYKQFPHILKQIFGNSVERFFSKNKYPSNKINLENNSQVEVVSGSCMFFDAKTFCEIGGFDTIFFLYCEEEDISKRVWDFGKKVYFIPKAEIFHKAGGSSIQSFEMEQEFYISYYHLLDKHYNLIGKFILKATLFFKLFFRIFKKKNGLKILFSFFKGFSKKDSIRYIQKIKV</sequence>
<dbReference type="CDD" id="cd04186">
    <property type="entry name" value="GT_2_like_c"/>
    <property type="match status" value="1"/>
</dbReference>
<dbReference type="AlphaFoldDB" id="A0A4Q1ARQ8"/>
<dbReference type="PANTHER" id="PTHR43179">
    <property type="entry name" value="RHAMNOSYLTRANSFERASE WBBL"/>
    <property type="match status" value="1"/>
</dbReference>
<dbReference type="Gene3D" id="3.90.550.10">
    <property type="entry name" value="Spore Coat Polysaccharide Biosynthesis Protein SpsA, Chain A"/>
    <property type="match status" value="1"/>
</dbReference>
<dbReference type="SUPFAM" id="SSF53448">
    <property type="entry name" value="Nucleotide-diphospho-sugar transferases"/>
    <property type="match status" value="1"/>
</dbReference>
<dbReference type="EMBL" id="NXIE01000004">
    <property type="protein sequence ID" value="RXK12264.1"/>
    <property type="molecule type" value="Genomic_DNA"/>
</dbReference>
<dbReference type="InterPro" id="IPR001173">
    <property type="entry name" value="Glyco_trans_2-like"/>
</dbReference>
<dbReference type="Pfam" id="PF00535">
    <property type="entry name" value="Glycos_transf_2"/>
    <property type="match status" value="1"/>
</dbReference>
<name>A0A4Q1ARQ8_9BACT</name>